<name>A0A8C0IDV4_BUBBB</name>
<reference evidence="1" key="2">
    <citation type="submission" date="2025-09" db="UniProtKB">
        <authorList>
            <consortium name="Ensembl"/>
        </authorList>
    </citation>
    <scope>IDENTIFICATION</scope>
</reference>
<dbReference type="Ensembl" id="ENSBOBT00000014410.1">
    <property type="protein sequence ID" value="ENSBOBP00000014082.1"/>
    <property type="gene ID" value="ENSBOBG00000008864.1"/>
</dbReference>
<accession>A0A8C0IDV4</accession>
<proteinExistence type="predicted"/>
<dbReference type="Proteomes" id="UP000694567">
    <property type="component" value="Unplaced"/>
</dbReference>
<protein>
    <submittedName>
        <fullName evidence="1">Uncharacterized protein</fullName>
    </submittedName>
</protein>
<evidence type="ECO:0000313" key="1">
    <source>
        <dbReference type="Ensembl" id="ENSBOBP00000014082.1"/>
    </source>
</evidence>
<dbReference type="AlphaFoldDB" id="A0A8C0IDV4"/>
<evidence type="ECO:0000313" key="2">
    <source>
        <dbReference type="Proteomes" id="UP000694567"/>
    </source>
</evidence>
<sequence length="117" mass="13043">YGLNRVQGLTFRTHQHPRCHWLSSTVSHRPNAARLRAPAYPSHPGAHLATGERCFGDWPAQLSETRAGTHASAGDHSNVTHVFTAHCYLFQMSSSNNPHSPLRAAQPLFSEWFALKM</sequence>
<organism evidence="1 2">
    <name type="scientific">Bubo bubo</name>
    <name type="common">Eurasian eagle-owl</name>
    <name type="synonym">Strix bubo</name>
    <dbReference type="NCBI Taxonomy" id="30461"/>
    <lineage>
        <taxon>Eukaryota</taxon>
        <taxon>Metazoa</taxon>
        <taxon>Chordata</taxon>
        <taxon>Craniata</taxon>
        <taxon>Vertebrata</taxon>
        <taxon>Euteleostomi</taxon>
        <taxon>Archelosauria</taxon>
        <taxon>Archosauria</taxon>
        <taxon>Dinosauria</taxon>
        <taxon>Saurischia</taxon>
        <taxon>Theropoda</taxon>
        <taxon>Coelurosauria</taxon>
        <taxon>Aves</taxon>
        <taxon>Neognathae</taxon>
        <taxon>Neoaves</taxon>
        <taxon>Telluraves</taxon>
        <taxon>Strigiformes</taxon>
        <taxon>Strigidae</taxon>
        <taxon>Bubo</taxon>
    </lineage>
</organism>
<keyword evidence="2" id="KW-1185">Reference proteome</keyword>
<reference evidence="1" key="1">
    <citation type="submission" date="2025-08" db="UniProtKB">
        <authorList>
            <consortium name="Ensembl"/>
        </authorList>
    </citation>
    <scope>IDENTIFICATION</scope>
</reference>